<reference evidence="9 10" key="1">
    <citation type="submission" date="2020-02" db="EMBL/GenBank/DDBJ databases">
        <title>A chromosome-scale genome assembly of the black bullhead catfish (Ameiurus melas).</title>
        <authorList>
            <person name="Wen M."/>
            <person name="Zham M."/>
            <person name="Cabau C."/>
            <person name="Klopp C."/>
            <person name="Donnadieu C."/>
            <person name="Roques C."/>
            <person name="Bouchez O."/>
            <person name="Lampietro C."/>
            <person name="Jouanno E."/>
            <person name="Herpin A."/>
            <person name="Louis A."/>
            <person name="Berthelot C."/>
            <person name="Parey E."/>
            <person name="Roest-Crollius H."/>
            <person name="Braasch I."/>
            <person name="Postlethwait J."/>
            <person name="Robinson-Rechavi M."/>
            <person name="Echchiki A."/>
            <person name="Begum T."/>
            <person name="Montfort J."/>
            <person name="Schartl M."/>
            <person name="Bobe J."/>
            <person name="Guiguen Y."/>
        </authorList>
    </citation>
    <scope>NUCLEOTIDE SEQUENCE [LARGE SCALE GENOMIC DNA]</scope>
    <source>
        <strain evidence="9">M_S1</strain>
        <tissue evidence="9">Blood</tissue>
    </source>
</reference>
<feature type="transmembrane region" description="Helical" evidence="7">
    <location>
        <begin position="96"/>
        <end position="116"/>
    </location>
</feature>
<keyword evidence="5 7" id="KW-0472">Membrane</keyword>
<dbReference type="InterPro" id="IPR036259">
    <property type="entry name" value="MFS_trans_sf"/>
</dbReference>
<feature type="transmembrane region" description="Helical" evidence="7">
    <location>
        <begin position="457"/>
        <end position="480"/>
    </location>
</feature>
<evidence type="ECO:0000256" key="4">
    <source>
        <dbReference type="ARBA" id="ARBA00022989"/>
    </source>
</evidence>
<feature type="transmembrane region" description="Helical" evidence="7">
    <location>
        <begin position="269"/>
        <end position="289"/>
    </location>
</feature>
<protein>
    <recommendedName>
        <fullName evidence="8">Major facilitator superfamily (MFS) profile domain-containing protein</fullName>
    </recommendedName>
</protein>
<comment type="subcellular location">
    <subcellularLocation>
        <location evidence="1">Membrane</location>
        <topology evidence="1">Multi-pass membrane protein</topology>
    </subcellularLocation>
</comment>
<feature type="transmembrane region" description="Helical" evidence="7">
    <location>
        <begin position="351"/>
        <end position="376"/>
    </location>
</feature>
<evidence type="ECO:0000256" key="3">
    <source>
        <dbReference type="ARBA" id="ARBA00022692"/>
    </source>
</evidence>
<evidence type="ECO:0000256" key="2">
    <source>
        <dbReference type="ARBA" id="ARBA00022448"/>
    </source>
</evidence>
<organism evidence="9 10">
    <name type="scientific">Ameiurus melas</name>
    <name type="common">Black bullhead</name>
    <name type="synonym">Silurus melas</name>
    <dbReference type="NCBI Taxonomy" id="219545"/>
    <lineage>
        <taxon>Eukaryota</taxon>
        <taxon>Metazoa</taxon>
        <taxon>Chordata</taxon>
        <taxon>Craniata</taxon>
        <taxon>Vertebrata</taxon>
        <taxon>Euteleostomi</taxon>
        <taxon>Actinopterygii</taxon>
        <taxon>Neopterygii</taxon>
        <taxon>Teleostei</taxon>
        <taxon>Ostariophysi</taxon>
        <taxon>Siluriformes</taxon>
        <taxon>Ictaluridae</taxon>
        <taxon>Ameiurus</taxon>
    </lineage>
</organism>
<dbReference type="InterPro" id="IPR011701">
    <property type="entry name" value="MFS"/>
</dbReference>
<feature type="transmembrane region" description="Helical" evidence="7">
    <location>
        <begin position="418"/>
        <end position="437"/>
    </location>
</feature>
<keyword evidence="4 7" id="KW-1133">Transmembrane helix</keyword>
<sequence>MEEEIHESSFGPQEKISLSSSMNVNCHDNSINSKPEDNQIFTTNVNNIVLSRRRSYVAVAVLCYVNLLNYMDRYTIAGVLSSLQKYFNINDSTSGLLQTVFICSFMLLAPVFGYLGDRYNRKLIMVGGMIIWIVTTLGSSFVTAEYFWVLVLMRALAGIGETSYCTIAPTIIGDLFSGSQRTLMITFFYIFIPVGSGLGYIMGASIATATGNWRWAFTLNSILAILGLILLVFLTPNPPRGASETDGEACIEHTSYLEDIKYLLRNRSFVWSTLGVTAMAFVTGALAFWTPTFMSRARVIQGIPLNCSEDSSDASDSFVFGGITVVTGIVGVFIGSLISRQLRDKVANADPLICAVAMLSSSPCLWIAMFLASISIPATYTFIGIGEILLSLNWAIIADILLYVVIPTRRSTAEAIQILICHLLGDAGSPYLIGIISDALSKLQPESPEWKFRSLEYSIILCPFIGVLGGIFFLLTARYIKEDRKAAEMEKLQLNPSQTQHDLGAQVQ</sequence>
<dbReference type="Pfam" id="PF07690">
    <property type="entry name" value="MFS_1"/>
    <property type="match status" value="1"/>
</dbReference>
<evidence type="ECO:0000313" key="10">
    <source>
        <dbReference type="Proteomes" id="UP000593565"/>
    </source>
</evidence>
<dbReference type="Gene3D" id="1.20.1250.20">
    <property type="entry name" value="MFS general substrate transporter like domains"/>
    <property type="match status" value="1"/>
</dbReference>
<evidence type="ECO:0000259" key="8">
    <source>
        <dbReference type="PROSITE" id="PS50850"/>
    </source>
</evidence>
<dbReference type="EMBL" id="JAAGNN010000024">
    <property type="protein sequence ID" value="KAF4073066.1"/>
    <property type="molecule type" value="Genomic_DNA"/>
</dbReference>
<keyword evidence="3 7" id="KW-0812">Transmembrane</keyword>
<feature type="domain" description="Major facilitator superfamily (MFS) profile" evidence="8">
    <location>
        <begin position="58"/>
        <end position="481"/>
    </location>
</feature>
<proteinExistence type="inferred from homology"/>
<keyword evidence="2" id="KW-0813">Transport</keyword>
<dbReference type="InterPro" id="IPR044770">
    <property type="entry name" value="MFS_spinster-like"/>
</dbReference>
<feature type="transmembrane region" description="Helical" evidence="7">
    <location>
        <begin position="56"/>
        <end position="76"/>
    </location>
</feature>
<dbReference type="Proteomes" id="UP000593565">
    <property type="component" value="Unassembled WGS sequence"/>
</dbReference>
<feature type="transmembrane region" description="Helical" evidence="7">
    <location>
        <begin position="213"/>
        <end position="234"/>
    </location>
</feature>
<dbReference type="AlphaFoldDB" id="A0A7J5ZRH4"/>
<feature type="transmembrane region" description="Helical" evidence="7">
    <location>
        <begin position="123"/>
        <end position="141"/>
    </location>
</feature>
<dbReference type="PANTHER" id="PTHR23505:SF67">
    <property type="entry name" value="PROTEIN SPINSTER HOMOLOG 3"/>
    <property type="match status" value="1"/>
</dbReference>
<dbReference type="SUPFAM" id="SSF103473">
    <property type="entry name" value="MFS general substrate transporter"/>
    <property type="match status" value="1"/>
</dbReference>
<comment type="caution">
    <text evidence="9">The sequence shown here is derived from an EMBL/GenBank/DDBJ whole genome shotgun (WGS) entry which is preliminary data.</text>
</comment>
<evidence type="ECO:0000313" key="9">
    <source>
        <dbReference type="EMBL" id="KAF4073066.1"/>
    </source>
</evidence>
<dbReference type="GO" id="GO:0016020">
    <property type="term" value="C:membrane"/>
    <property type="evidence" value="ECO:0007669"/>
    <property type="project" value="UniProtKB-SubCell"/>
</dbReference>
<evidence type="ECO:0000256" key="5">
    <source>
        <dbReference type="ARBA" id="ARBA00023136"/>
    </source>
</evidence>
<dbReference type="GO" id="GO:0022857">
    <property type="term" value="F:transmembrane transporter activity"/>
    <property type="evidence" value="ECO:0007669"/>
    <property type="project" value="InterPro"/>
</dbReference>
<feature type="transmembrane region" description="Helical" evidence="7">
    <location>
        <begin position="184"/>
        <end position="207"/>
    </location>
</feature>
<dbReference type="PROSITE" id="PS50850">
    <property type="entry name" value="MFS"/>
    <property type="match status" value="1"/>
</dbReference>
<evidence type="ECO:0000256" key="6">
    <source>
        <dbReference type="ARBA" id="ARBA00024338"/>
    </source>
</evidence>
<name>A0A7J5ZRH4_AMEME</name>
<feature type="transmembrane region" description="Helical" evidence="7">
    <location>
        <begin position="318"/>
        <end position="339"/>
    </location>
</feature>
<accession>A0A7J5ZRH4</accession>
<dbReference type="PANTHER" id="PTHR23505">
    <property type="entry name" value="SPINSTER"/>
    <property type="match status" value="1"/>
</dbReference>
<evidence type="ECO:0000256" key="1">
    <source>
        <dbReference type="ARBA" id="ARBA00004141"/>
    </source>
</evidence>
<keyword evidence="10" id="KW-1185">Reference proteome</keyword>
<feature type="transmembrane region" description="Helical" evidence="7">
    <location>
        <begin position="382"/>
        <end position="406"/>
    </location>
</feature>
<dbReference type="CDD" id="cd17328">
    <property type="entry name" value="MFS_spinster_like"/>
    <property type="match status" value="1"/>
</dbReference>
<feature type="transmembrane region" description="Helical" evidence="7">
    <location>
        <begin position="147"/>
        <end position="172"/>
    </location>
</feature>
<gene>
    <name evidence="9" type="ORF">AMELA_G00254540</name>
</gene>
<dbReference type="InterPro" id="IPR020846">
    <property type="entry name" value="MFS_dom"/>
</dbReference>
<evidence type="ECO:0000256" key="7">
    <source>
        <dbReference type="SAM" id="Phobius"/>
    </source>
</evidence>
<comment type="similarity">
    <text evidence="6">Belongs to the major facilitator superfamily. Spinster (TC 2.A.1.49) family.</text>
</comment>